<evidence type="ECO:0000256" key="1">
    <source>
        <dbReference type="SAM" id="MobiDB-lite"/>
    </source>
</evidence>
<evidence type="ECO:0000313" key="6">
    <source>
        <dbReference type="EMBL" id="THH16184.1"/>
    </source>
</evidence>
<dbReference type="PANTHER" id="PTHR38420:SF1">
    <property type="entry name" value="PUTATIVE (AFU_ORTHOLOGUE AFUA_5G14690)-RELATED"/>
    <property type="match status" value="1"/>
</dbReference>
<dbReference type="InterPro" id="IPR045759">
    <property type="entry name" value="Ap4A_phos1/2_N"/>
</dbReference>
<dbReference type="InterPro" id="IPR043171">
    <property type="entry name" value="Ap4A_phos1/2-like"/>
</dbReference>
<evidence type="ECO:0000259" key="5">
    <source>
        <dbReference type="Pfam" id="PF24853"/>
    </source>
</evidence>
<proteinExistence type="predicted"/>
<gene>
    <name evidence="6" type="ORF">EW146_g4410</name>
</gene>
<dbReference type="InterPro" id="IPR019200">
    <property type="entry name" value="ATP_adenylylTrfase_C"/>
</dbReference>
<keyword evidence="7" id="KW-1185">Reference proteome</keyword>
<sequence>MLAVAQNERAGGRGQLAILVASIAVMPYLRAFGCAYSNCARYSTETLSRGKPRSRNAIPIIPLERQRRSPFVTNLNVPFTIYLALMASFNVSAEDSSPLVTWGPPGAWGDSPDGDSSAQSYSAQSWHTTSTQGATATIAFNGTGIWLYGAKRPNYGPYSISIDGEAVQGSASSTTRAFRQLLGGKSGLPMGRHTVTLMNTGSGSSIDLDSFVFETEIGSSGGMVSNSTVDDTSSQITYLPSASDWSAIQNNGMIDNTLHFTQTGGAQAQYKFSGDAVAIYGTVSPDHANYTISMDGNTSSYIGGSNGIARVLHDQTLLYFTNDLGSGEHNLVLTANPDQAGQQNTGRFMDIDAITVYSATSRSTGNGNDSNDNRNANSQSNGNPSDPRASSPGSQPASSLSTGAVVALIVGSIVGLLLILLIIFLLLRRRRVQRKKSRMPMQSPSTPGLPIQNPDYLEAGFAGTKVAPGENPFADPEKPAFDTNAGYLSRSTSVRSYGSTYMDMPQTPRTSVVRDSYYGGRADGEDDGVQVRSDRSCAPPLYSLSFPSLRPVKQALHLSRFNPKLSISVSPDRPERRSFQHTLLASRGKLSVSALRPASKVLDHRATFNVATQTPSGPHFSVSFTANSSGTLSTVPFVHLEVSSTPVSSPSFSLIPVPNLHRLSQHRPAPQDAFFITIIVKAPVVPIISMVLGLLLIMLDYPAPFLKNTGIHRSFILRIVGLIFQAFFAVLFYQFEIRLCPALQHKPHLPTPHFDLVKESDAFPSKVKTDPFQPPYDPNLYVGELKDEEEGTEYVVLLNKFSVVPNHFLLVTKVYESQSSPLMPSNLVQAYSMLLAAHKARTPYFAFYNCGDNSGASQPHKHIQFIPTEDEDGPPIERLTKLAKIQREEKPFSLPNLPFAHHIRRLSIPTNSTPSNLEPILATAFLELLDLVISTVRHDASHPPGVPSYNVILTLNHMYLVPRRQEAFTLQPSGCEISVNALGFAGTMLVKDEVELAAVKSVGPATILRGVGCESVHDLQAEGASELDIDSKL</sequence>
<keyword evidence="2" id="KW-0812">Transmembrane</keyword>
<evidence type="ECO:0000313" key="7">
    <source>
        <dbReference type="Proteomes" id="UP000310158"/>
    </source>
</evidence>
<keyword evidence="2" id="KW-1133">Transmembrane helix</keyword>
<dbReference type="GO" id="GO:0005524">
    <property type="term" value="F:ATP binding"/>
    <property type="evidence" value="ECO:0007669"/>
    <property type="project" value="InterPro"/>
</dbReference>
<feature type="region of interest" description="Disordered" evidence="1">
    <location>
        <begin position="360"/>
        <end position="397"/>
    </location>
</feature>
<dbReference type="Pfam" id="PF09830">
    <property type="entry name" value="ATP_transf"/>
    <property type="match status" value="1"/>
</dbReference>
<dbReference type="Pfam" id="PF19327">
    <property type="entry name" value="Ap4A_phos_N"/>
    <property type="match status" value="1"/>
</dbReference>
<dbReference type="AlphaFoldDB" id="A0A4S4LUL2"/>
<feature type="transmembrane region" description="Helical" evidence="2">
    <location>
        <begin position="404"/>
        <end position="427"/>
    </location>
</feature>
<reference evidence="6 7" key="1">
    <citation type="submission" date="2019-02" db="EMBL/GenBank/DDBJ databases">
        <title>Genome sequencing of the rare red list fungi Bondarzewia mesenterica.</title>
        <authorList>
            <person name="Buettner E."/>
            <person name="Kellner H."/>
        </authorList>
    </citation>
    <scope>NUCLEOTIDE SEQUENCE [LARGE SCALE GENOMIC DNA]</scope>
    <source>
        <strain evidence="6 7">DSM 108281</strain>
    </source>
</reference>
<dbReference type="GO" id="GO:0009117">
    <property type="term" value="P:nucleotide metabolic process"/>
    <property type="evidence" value="ECO:0007669"/>
    <property type="project" value="InterPro"/>
</dbReference>
<dbReference type="InterPro" id="IPR009163">
    <property type="entry name" value="Ap4A_phos1/2"/>
</dbReference>
<dbReference type="SUPFAM" id="SSF54197">
    <property type="entry name" value="HIT-like"/>
    <property type="match status" value="1"/>
</dbReference>
<dbReference type="Pfam" id="PF24853">
    <property type="entry name" value="DUF7727"/>
    <property type="match status" value="1"/>
</dbReference>
<feature type="transmembrane region" description="Helical" evidence="2">
    <location>
        <begin position="711"/>
        <end position="733"/>
    </location>
</feature>
<feature type="domain" description="ATP adenylyltransferase C-terminal" evidence="3">
    <location>
        <begin position="895"/>
        <end position="1013"/>
    </location>
</feature>
<dbReference type="OrthoDB" id="10267950at2759"/>
<evidence type="ECO:0000259" key="3">
    <source>
        <dbReference type="Pfam" id="PF09830"/>
    </source>
</evidence>
<comment type="caution">
    <text evidence="6">The sequence shown here is derived from an EMBL/GenBank/DDBJ whole genome shotgun (WGS) entry which is preliminary data.</text>
</comment>
<dbReference type="EMBL" id="SGPL01000170">
    <property type="protein sequence ID" value="THH16184.1"/>
    <property type="molecule type" value="Genomic_DNA"/>
</dbReference>
<protein>
    <submittedName>
        <fullName evidence="6">Uncharacterized protein</fullName>
    </submittedName>
</protein>
<dbReference type="InterPro" id="IPR036265">
    <property type="entry name" value="HIT-like_sf"/>
</dbReference>
<keyword evidence="2" id="KW-0472">Membrane</keyword>
<feature type="domain" description="Ap4A phosphorylase 1/2 N-terminal" evidence="4">
    <location>
        <begin position="765"/>
        <end position="877"/>
    </location>
</feature>
<feature type="domain" description="DUF7727" evidence="5">
    <location>
        <begin position="666"/>
        <end position="734"/>
    </location>
</feature>
<evidence type="ECO:0000259" key="4">
    <source>
        <dbReference type="Pfam" id="PF19327"/>
    </source>
</evidence>
<dbReference type="InterPro" id="IPR056144">
    <property type="entry name" value="DUF7727"/>
</dbReference>
<dbReference type="Proteomes" id="UP000310158">
    <property type="component" value="Unassembled WGS sequence"/>
</dbReference>
<dbReference type="Gene3D" id="2.60.120.260">
    <property type="entry name" value="Galactose-binding domain-like"/>
    <property type="match status" value="2"/>
</dbReference>
<feature type="transmembrane region" description="Helical" evidence="2">
    <location>
        <begin position="673"/>
        <end position="699"/>
    </location>
</feature>
<dbReference type="PANTHER" id="PTHR38420">
    <property type="entry name" value="AP-4-A PHOSPHORYLASE II"/>
    <property type="match status" value="1"/>
</dbReference>
<dbReference type="GO" id="GO:0003877">
    <property type="term" value="F:ATP:ADP adenylyltransferase activity"/>
    <property type="evidence" value="ECO:0007669"/>
    <property type="project" value="InterPro"/>
</dbReference>
<accession>A0A4S4LUL2</accession>
<name>A0A4S4LUL2_9AGAM</name>
<evidence type="ECO:0000256" key="2">
    <source>
        <dbReference type="SAM" id="Phobius"/>
    </source>
</evidence>
<dbReference type="Gene3D" id="3.30.428.70">
    <property type="match status" value="1"/>
</dbReference>
<organism evidence="6 7">
    <name type="scientific">Bondarzewia mesenterica</name>
    <dbReference type="NCBI Taxonomy" id="1095465"/>
    <lineage>
        <taxon>Eukaryota</taxon>
        <taxon>Fungi</taxon>
        <taxon>Dikarya</taxon>
        <taxon>Basidiomycota</taxon>
        <taxon>Agaricomycotina</taxon>
        <taxon>Agaricomycetes</taxon>
        <taxon>Russulales</taxon>
        <taxon>Bondarzewiaceae</taxon>
        <taxon>Bondarzewia</taxon>
    </lineage>
</organism>